<dbReference type="Pfam" id="PF21787">
    <property type="entry name" value="TNP-like_RNaseH_N"/>
    <property type="match status" value="1"/>
</dbReference>
<dbReference type="EMBL" id="KB295282">
    <property type="protein sequence ID" value="ELU13368.1"/>
    <property type="molecule type" value="Genomic_DNA"/>
</dbReference>
<dbReference type="AlphaFoldDB" id="R7V3E8"/>
<feature type="domain" description="Transposable element P transposase-like RNase H" evidence="2">
    <location>
        <begin position="45"/>
        <end position="127"/>
    </location>
</feature>
<accession>R7V3E8</accession>
<protein>
    <recommendedName>
        <fullName evidence="2">Transposable element P transposase-like RNase H domain-containing protein</fullName>
    </recommendedName>
</protein>
<dbReference type="InterPro" id="IPR048365">
    <property type="entry name" value="TNP-like_RNaseH_N"/>
</dbReference>
<dbReference type="EMBL" id="AMQN01019084">
    <property type="status" value="NOT_ANNOTATED_CDS"/>
    <property type="molecule type" value="Genomic_DNA"/>
</dbReference>
<reference evidence="4" key="3">
    <citation type="submission" date="2015-06" db="UniProtKB">
        <authorList>
            <consortium name="EnsemblMetazoa"/>
        </authorList>
    </citation>
    <scope>IDENTIFICATION</scope>
</reference>
<feature type="region of interest" description="Disordered" evidence="1">
    <location>
        <begin position="345"/>
        <end position="364"/>
    </location>
</feature>
<evidence type="ECO:0000313" key="4">
    <source>
        <dbReference type="EnsemblMetazoa" id="CapteP194398"/>
    </source>
</evidence>
<dbReference type="Proteomes" id="UP000014760">
    <property type="component" value="Unassembled WGS sequence"/>
</dbReference>
<proteinExistence type="predicted"/>
<feature type="compositionally biased region" description="Basic and acidic residues" evidence="1">
    <location>
        <begin position="265"/>
        <end position="284"/>
    </location>
</feature>
<organism evidence="3">
    <name type="scientific">Capitella teleta</name>
    <name type="common">Polychaete worm</name>
    <dbReference type="NCBI Taxonomy" id="283909"/>
    <lineage>
        <taxon>Eukaryota</taxon>
        <taxon>Metazoa</taxon>
        <taxon>Spiralia</taxon>
        <taxon>Lophotrochozoa</taxon>
        <taxon>Annelida</taxon>
        <taxon>Polychaeta</taxon>
        <taxon>Sedentaria</taxon>
        <taxon>Scolecida</taxon>
        <taxon>Capitellidae</taxon>
        <taxon>Capitella</taxon>
    </lineage>
</organism>
<dbReference type="EMBL" id="AMQN01019083">
    <property type="status" value="NOT_ANNOTATED_CDS"/>
    <property type="molecule type" value="Genomic_DNA"/>
</dbReference>
<reference evidence="3 5" key="2">
    <citation type="journal article" date="2013" name="Nature">
        <title>Insights into bilaterian evolution from three spiralian genomes.</title>
        <authorList>
            <person name="Simakov O."/>
            <person name="Marletaz F."/>
            <person name="Cho S.J."/>
            <person name="Edsinger-Gonzales E."/>
            <person name="Havlak P."/>
            <person name="Hellsten U."/>
            <person name="Kuo D.H."/>
            <person name="Larsson T."/>
            <person name="Lv J."/>
            <person name="Arendt D."/>
            <person name="Savage R."/>
            <person name="Osoegawa K."/>
            <person name="de Jong P."/>
            <person name="Grimwood J."/>
            <person name="Chapman J.A."/>
            <person name="Shapiro H."/>
            <person name="Aerts A."/>
            <person name="Otillar R.P."/>
            <person name="Terry A.Y."/>
            <person name="Boore J.L."/>
            <person name="Grigoriev I.V."/>
            <person name="Lindberg D.R."/>
            <person name="Seaver E.C."/>
            <person name="Weisblat D.A."/>
            <person name="Putnam N.H."/>
            <person name="Rokhsar D.S."/>
        </authorList>
    </citation>
    <scope>NUCLEOTIDE SEQUENCE</scope>
    <source>
        <strain evidence="3 5">I ESC-2004</strain>
    </source>
</reference>
<evidence type="ECO:0000313" key="5">
    <source>
        <dbReference type="Proteomes" id="UP000014760"/>
    </source>
</evidence>
<dbReference type="OrthoDB" id="6141491at2759"/>
<evidence type="ECO:0000259" key="2">
    <source>
        <dbReference type="Pfam" id="PF21787"/>
    </source>
</evidence>
<gene>
    <name evidence="3" type="ORF">CAPTEDRAFT_194398</name>
</gene>
<evidence type="ECO:0000313" key="3">
    <source>
        <dbReference type="EMBL" id="ELU13368.1"/>
    </source>
</evidence>
<sequence>MPSKQETMEPEVGLIGNCERSRRIQYFPEPLEHAYCGCARSYAQWRDLGIMTLPKKSDVQLASHVLQILFLSHSGFRFPVAHYPTHETQAPELFHVIWEAIDKLDDWGFKVEYLCQDGAVANRQLVQIFCAGKLPRDVNFTEPSMLNPTQNMVFIVDPKHTYNKIRNGLFSSGSIRQLTLPHLAENSTVLWKHWRAAYQWDTEKNPLPIHWKLTPAHMQPDSSEKMRNHLAEEVLDKNMLLLMKIQNVKLFTNHDMISRFATDQEPVKSRRESERRPTQEMTGDLKRAGRLAIRHSNSHRSNRNKNMERGGVLHLSTLKIMTLTGLDLCPESSRWTCRCPQHIQPRKEKDLEEDASFHRPAPVM</sequence>
<keyword evidence="5" id="KW-1185">Reference proteome</keyword>
<name>R7V3E8_CAPTE</name>
<reference evidence="5" key="1">
    <citation type="submission" date="2012-12" db="EMBL/GenBank/DDBJ databases">
        <authorList>
            <person name="Hellsten U."/>
            <person name="Grimwood J."/>
            <person name="Chapman J.A."/>
            <person name="Shapiro H."/>
            <person name="Aerts A."/>
            <person name="Otillar R.P."/>
            <person name="Terry A.Y."/>
            <person name="Boore J.L."/>
            <person name="Simakov O."/>
            <person name="Marletaz F."/>
            <person name="Cho S.-J."/>
            <person name="Edsinger-Gonzales E."/>
            <person name="Havlak P."/>
            <person name="Kuo D.-H."/>
            <person name="Larsson T."/>
            <person name="Lv J."/>
            <person name="Arendt D."/>
            <person name="Savage R."/>
            <person name="Osoegawa K."/>
            <person name="de Jong P."/>
            <person name="Lindberg D.R."/>
            <person name="Seaver E.C."/>
            <person name="Weisblat D.A."/>
            <person name="Putnam N.H."/>
            <person name="Grigoriev I.V."/>
            <person name="Rokhsar D.S."/>
        </authorList>
    </citation>
    <scope>NUCLEOTIDE SEQUENCE</scope>
    <source>
        <strain evidence="5">I ESC-2004</strain>
    </source>
</reference>
<dbReference type="HOGENOM" id="CLU_761287_0_0_1"/>
<dbReference type="EnsemblMetazoa" id="CapteT194398">
    <property type="protein sequence ID" value="CapteP194398"/>
    <property type="gene ID" value="CapteG194398"/>
</dbReference>
<evidence type="ECO:0000256" key="1">
    <source>
        <dbReference type="SAM" id="MobiDB-lite"/>
    </source>
</evidence>
<feature type="region of interest" description="Disordered" evidence="1">
    <location>
        <begin position="263"/>
        <end position="284"/>
    </location>
</feature>